<dbReference type="PROSITE" id="PS50215">
    <property type="entry name" value="ADAM_MEPRO"/>
    <property type="match status" value="1"/>
</dbReference>
<evidence type="ECO:0000256" key="8">
    <source>
        <dbReference type="ARBA" id="ARBA00023136"/>
    </source>
</evidence>
<keyword evidence="11" id="KW-0245">EGF-like domain</keyword>
<feature type="domain" description="Peptidase M12B" evidence="18">
    <location>
        <begin position="196"/>
        <end position="392"/>
    </location>
</feature>
<evidence type="ECO:0000256" key="1">
    <source>
        <dbReference type="ARBA" id="ARBA00001947"/>
    </source>
</evidence>
<feature type="disulfide bond" evidence="11">
    <location>
        <begin position="644"/>
        <end position="654"/>
    </location>
</feature>
<dbReference type="PANTHER" id="PTHR11905:SF32">
    <property type="entry name" value="DISINTEGRIN AND METALLOPROTEINASE DOMAIN-CONTAINING PROTEIN 28"/>
    <property type="match status" value="1"/>
</dbReference>
<dbReference type="GO" id="GO:0006508">
    <property type="term" value="P:proteolysis"/>
    <property type="evidence" value="ECO:0007669"/>
    <property type="project" value="InterPro"/>
</dbReference>
<dbReference type="AlphaFoldDB" id="A0A1S3PFR7"/>
<dbReference type="SUPFAM" id="SSF57552">
    <property type="entry name" value="Blood coagulation inhibitor (disintegrin)"/>
    <property type="match status" value="1"/>
</dbReference>
<feature type="chain" id="PRO_5010335571" evidence="15">
    <location>
        <begin position="22"/>
        <end position="789"/>
    </location>
</feature>
<comment type="subcellular location">
    <subcellularLocation>
        <location evidence="2">Membrane</location>
        <topology evidence="2">Single-pass type I membrane protein</topology>
    </subcellularLocation>
</comment>
<feature type="binding site" evidence="12">
    <location>
        <position position="335"/>
    </location>
    <ligand>
        <name>Zn(2+)</name>
        <dbReference type="ChEBI" id="CHEBI:29105"/>
        <note>catalytic</note>
    </ligand>
</feature>
<keyword evidence="4 12" id="KW-0479">Metal-binding</keyword>
<gene>
    <name evidence="20" type="primary">LOC106585127</name>
</gene>
<evidence type="ECO:0000256" key="9">
    <source>
        <dbReference type="ARBA" id="ARBA00023157"/>
    </source>
</evidence>
<dbReference type="InterPro" id="IPR001762">
    <property type="entry name" value="Disintegrin_dom"/>
</dbReference>
<dbReference type="InterPro" id="IPR036436">
    <property type="entry name" value="Disintegrin_dom_sf"/>
</dbReference>
<dbReference type="CDD" id="cd04269">
    <property type="entry name" value="ZnMc_adamalysin_II_like"/>
    <property type="match status" value="1"/>
</dbReference>
<dbReference type="OrthoDB" id="5951731at2759"/>
<dbReference type="InterPro" id="IPR034027">
    <property type="entry name" value="Reprolysin_adamalysin"/>
</dbReference>
<dbReference type="GO" id="GO:0005886">
    <property type="term" value="C:plasma membrane"/>
    <property type="evidence" value="ECO:0007669"/>
    <property type="project" value="TreeGrafter"/>
</dbReference>
<keyword evidence="15" id="KW-0732">Signal</keyword>
<dbReference type="PROSITE" id="PS50026">
    <property type="entry name" value="EGF_3"/>
    <property type="match status" value="1"/>
</dbReference>
<keyword evidence="6 12" id="KW-0862">Zinc</keyword>
<dbReference type="InterPro" id="IPR024079">
    <property type="entry name" value="MetalloPept_cat_dom_sf"/>
</dbReference>
<feature type="domain" description="EGF-like" evidence="16">
    <location>
        <begin position="640"/>
        <end position="672"/>
    </location>
</feature>
<dbReference type="FunFam" id="3.40.390.10:FF:000002">
    <property type="entry name" value="Disintegrin and metalloproteinase domain-containing protein 22"/>
    <property type="match status" value="1"/>
</dbReference>
<evidence type="ECO:0000256" key="14">
    <source>
        <dbReference type="SAM" id="Phobius"/>
    </source>
</evidence>
<dbReference type="PANTHER" id="PTHR11905">
    <property type="entry name" value="ADAM A DISINTEGRIN AND METALLOPROTEASE DOMAIN"/>
    <property type="match status" value="1"/>
</dbReference>
<evidence type="ECO:0000256" key="5">
    <source>
        <dbReference type="ARBA" id="ARBA00022801"/>
    </source>
</evidence>
<feature type="disulfide bond" evidence="12">
    <location>
        <begin position="307"/>
        <end position="387"/>
    </location>
</feature>
<dbReference type="Proteomes" id="UP001652741">
    <property type="component" value="Chromosome ssa24"/>
</dbReference>
<dbReference type="Pfam" id="PF00200">
    <property type="entry name" value="Disintegrin"/>
    <property type="match status" value="1"/>
</dbReference>
<evidence type="ECO:0000313" key="19">
    <source>
        <dbReference type="Proteomes" id="UP001652741"/>
    </source>
</evidence>
<dbReference type="PROSITE" id="PS01186">
    <property type="entry name" value="EGF_2"/>
    <property type="match status" value="1"/>
</dbReference>
<dbReference type="FunFam" id="4.10.70.10:FF:000001">
    <property type="entry name" value="Disintegrin and metalloproteinase domain-containing protein 22"/>
    <property type="match status" value="1"/>
</dbReference>
<keyword evidence="7 14" id="KW-1133">Transmembrane helix</keyword>
<dbReference type="Gene3D" id="3.40.390.10">
    <property type="entry name" value="Collagenase (Catalytic Domain)"/>
    <property type="match status" value="1"/>
</dbReference>
<feature type="disulfide bond" evidence="12">
    <location>
        <begin position="347"/>
        <end position="371"/>
    </location>
</feature>
<dbReference type="InterPro" id="IPR002870">
    <property type="entry name" value="Peptidase_M12B_N"/>
</dbReference>
<feature type="binding site" evidence="12">
    <location>
        <position position="331"/>
    </location>
    <ligand>
        <name>Zn(2+)</name>
        <dbReference type="ChEBI" id="CHEBI:29105"/>
        <note>catalytic</note>
    </ligand>
</feature>
<dbReference type="InterPro" id="IPR018358">
    <property type="entry name" value="Disintegrin_CS"/>
</dbReference>
<dbReference type="InterPro" id="IPR001590">
    <property type="entry name" value="Peptidase_M12B"/>
</dbReference>
<evidence type="ECO:0000256" key="2">
    <source>
        <dbReference type="ARBA" id="ARBA00004479"/>
    </source>
</evidence>
<feature type="signal peptide" evidence="15">
    <location>
        <begin position="1"/>
        <end position="21"/>
    </location>
</feature>
<comment type="cofactor">
    <cofactor evidence="1">
        <name>Zn(2+)</name>
        <dbReference type="ChEBI" id="CHEBI:29105"/>
    </cofactor>
</comment>
<dbReference type="RefSeq" id="XP_014026461.1">
    <property type="nucleotide sequence ID" value="XM_014170986.2"/>
</dbReference>
<dbReference type="PRINTS" id="PR00289">
    <property type="entry name" value="DISINTEGRIN"/>
</dbReference>
<sequence>MTHKLLLWIFALTASCNLSVSYGPLEGVRDYEVVRPIRLHTLQKRETESSRPETLKYAMRVGGRDIEMHLEKNRELLTKDYSETYYTEDGTPVTSTPQDMDHCYYHGSIVDDRESTVSMSTCDGLSGYFRTAAQRYLIEPLSGGDDGDHAVLKYEDQSFKPMLCGVTNTTWNEDYPSITSKSRSRASGPSILQQQKYVELVLVADNREYKKMESNLGMLRKRIFEVVNFVNMVYKPLNTFIALVGLEVWSDSDKISVTAPAGATLDAFTTWRNNYLVKIKPNDNAHLISGIDFEGPTVGLAFIGTLCSGHSAGVVQDHNARAIAVGATLAHEMGHNLGMNHDDSSACACSGNSCVMAGALSWDIPKSFSSCSSLSYDQFLNNRNPECLLNKPDYRNVESTPVCGNGFLEKGEECDCGSLEECTNPCCNATSCTLTKGSECAAGECCEDCKIMASSTECRRKQDDCDLAEYCTGNSAVCPEDVFSVNGISCDRGRGYCRNGQCPQHHDQCVKMYGPCKCESISLCLVITESPLIRSAAEKATTYCYNQNTRGLYYAYCRRPSQDQFIPCQSQDVQCGKLFCKNGNDDPNYGRMVKFSDCKATFYGDYTSDFGQVNPGTKCNDGKVCSENECVDLETAYGPKATNCSARCKGHAVCNHRMECQCEPGWSLPGCDTKDGSFTGLSREGVIGIAVTVSLLLLAAIAGAVAVFLKKRRQSPTLPSHHTQKKIHEVDNHIHNKLPIPSQNKAMPQQPKRPKVAPPPPPPAANQSQAPVCDFRAARQALRPPPPRV</sequence>
<evidence type="ECO:0000256" key="4">
    <source>
        <dbReference type="ARBA" id="ARBA00022723"/>
    </source>
</evidence>
<keyword evidence="3 14" id="KW-0812">Transmembrane</keyword>
<dbReference type="SMART" id="SM00608">
    <property type="entry name" value="ACR"/>
    <property type="match status" value="1"/>
</dbReference>
<keyword evidence="19" id="KW-1185">Reference proteome</keyword>
<evidence type="ECO:0000259" key="18">
    <source>
        <dbReference type="PROSITE" id="PS50215"/>
    </source>
</evidence>
<dbReference type="PROSITE" id="PS50214">
    <property type="entry name" value="DISINTEGRIN_2"/>
    <property type="match status" value="1"/>
</dbReference>
<dbReference type="Pfam" id="PF08516">
    <property type="entry name" value="ADAM_CR"/>
    <property type="match status" value="1"/>
</dbReference>
<evidence type="ECO:0000256" key="3">
    <source>
        <dbReference type="ARBA" id="ARBA00022692"/>
    </source>
</evidence>
<dbReference type="PROSITE" id="PS51257">
    <property type="entry name" value="PROKAR_LIPOPROTEIN"/>
    <property type="match status" value="1"/>
</dbReference>
<evidence type="ECO:0000256" key="11">
    <source>
        <dbReference type="PROSITE-ProRule" id="PRU00076"/>
    </source>
</evidence>
<proteinExistence type="predicted"/>
<dbReference type="PROSITE" id="PS00427">
    <property type="entry name" value="DISINTEGRIN_1"/>
    <property type="match status" value="1"/>
</dbReference>
<accession>A0A1S3PFR7</accession>
<evidence type="ECO:0000259" key="16">
    <source>
        <dbReference type="PROSITE" id="PS50026"/>
    </source>
</evidence>
<dbReference type="SMART" id="SM00050">
    <property type="entry name" value="DISIN"/>
    <property type="match status" value="1"/>
</dbReference>
<feature type="domain" description="Disintegrin" evidence="17">
    <location>
        <begin position="400"/>
        <end position="486"/>
    </location>
</feature>
<name>A0A1S3PFR7_SALSA</name>
<dbReference type="InterPro" id="IPR000742">
    <property type="entry name" value="EGF"/>
</dbReference>
<feature type="transmembrane region" description="Helical" evidence="14">
    <location>
        <begin position="686"/>
        <end position="709"/>
    </location>
</feature>
<dbReference type="Pfam" id="PF01421">
    <property type="entry name" value="Reprolysin"/>
    <property type="match status" value="1"/>
</dbReference>
<evidence type="ECO:0000256" key="6">
    <source>
        <dbReference type="ARBA" id="ARBA00022833"/>
    </source>
</evidence>
<feature type="active site" evidence="12">
    <location>
        <position position="332"/>
    </location>
</feature>
<evidence type="ECO:0000256" key="10">
    <source>
        <dbReference type="PROSITE-ProRule" id="PRU00068"/>
    </source>
</evidence>
<dbReference type="KEGG" id="sasa:106585127"/>
<dbReference type="InterPro" id="IPR006586">
    <property type="entry name" value="ADAM_Cys-rich"/>
</dbReference>
<keyword evidence="5" id="KW-0378">Hydrolase</keyword>
<evidence type="ECO:0000256" key="13">
    <source>
        <dbReference type="SAM" id="MobiDB-lite"/>
    </source>
</evidence>
<feature type="disulfide bond" evidence="11">
    <location>
        <begin position="662"/>
        <end position="671"/>
    </location>
</feature>
<dbReference type="GeneID" id="106585127"/>
<dbReference type="Pfam" id="PF01562">
    <property type="entry name" value="Pep_M12B_propep"/>
    <property type="match status" value="1"/>
</dbReference>
<organism evidence="19 20">
    <name type="scientific">Salmo salar</name>
    <name type="common">Atlantic salmon</name>
    <dbReference type="NCBI Taxonomy" id="8030"/>
    <lineage>
        <taxon>Eukaryota</taxon>
        <taxon>Metazoa</taxon>
        <taxon>Chordata</taxon>
        <taxon>Craniata</taxon>
        <taxon>Vertebrata</taxon>
        <taxon>Euteleostomi</taxon>
        <taxon>Actinopterygii</taxon>
        <taxon>Neopterygii</taxon>
        <taxon>Teleostei</taxon>
        <taxon>Protacanthopterygii</taxon>
        <taxon>Salmoniformes</taxon>
        <taxon>Salmonidae</taxon>
        <taxon>Salmoninae</taxon>
        <taxon>Salmo</taxon>
    </lineage>
</organism>
<evidence type="ECO:0000256" key="7">
    <source>
        <dbReference type="ARBA" id="ARBA00022989"/>
    </source>
</evidence>
<evidence type="ECO:0000256" key="15">
    <source>
        <dbReference type="SAM" id="SignalP"/>
    </source>
</evidence>
<protein>
    <submittedName>
        <fullName evidence="20">Zinc metalloproteinase-disintegrin-like brevilysin H2a isoform X1</fullName>
    </submittedName>
</protein>
<evidence type="ECO:0000256" key="12">
    <source>
        <dbReference type="PROSITE-ProRule" id="PRU00276"/>
    </source>
</evidence>
<evidence type="ECO:0000313" key="20">
    <source>
        <dbReference type="RefSeq" id="XP_014026461.1"/>
    </source>
</evidence>
<feature type="binding site" evidence="12">
    <location>
        <position position="341"/>
    </location>
    <ligand>
        <name>Zn(2+)</name>
        <dbReference type="ChEBI" id="CHEBI:29105"/>
        <note>catalytic</note>
    </ligand>
</feature>
<feature type="disulfide bond" evidence="12">
    <location>
        <begin position="349"/>
        <end position="354"/>
    </location>
</feature>
<dbReference type="GO" id="GO:0004222">
    <property type="term" value="F:metalloendopeptidase activity"/>
    <property type="evidence" value="ECO:0007669"/>
    <property type="project" value="InterPro"/>
</dbReference>
<keyword evidence="8 14" id="KW-0472">Membrane</keyword>
<keyword evidence="9 11" id="KW-1015">Disulfide bond</keyword>
<dbReference type="GO" id="GO:0046872">
    <property type="term" value="F:metal ion binding"/>
    <property type="evidence" value="ECO:0007669"/>
    <property type="project" value="UniProtKB-KW"/>
</dbReference>
<evidence type="ECO:0000259" key="17">
    <source>
        <dbReference type="PROSITE" id="PS50214"/>
    </source>
</evidence>
<dbReference type="Gene3D" id="4.10.70.10">
    <property type="entry name" value="Disintegrin domain"/>
    <property type="match status" value="1"/>
</dbReference>
<feature type="disulfide bond" evidence="10">
    <location>
        <begin position="458"/>
        <end position="478"/>
    </location>
</feature>
<comment type="caution">
    <text evidence="11">Lacks conserved residue(s) required for the propagation of feature annotation.</text>
</comment>
<reference evidence="20" key="1">
    <citation type="submission" date="2025-08" db="UniProtKB">
        <authorList>
            <consortium name="RefSeq"/>
        </authorList>
    </citation>
    <scope>IDENTIFICATION</scope>
</reference>
<dbReference type="SUPFAM" id="SSF55486">
    <property type="entry name" value="Metalloproteases ('zincins'), catalytic domain"/>
    <property type="match status" value="1"/>
</dbReference>
<feature type="region of interest" description="Disordered" evidence="13">
    <location>
        <begin position="737"/>
        <end position="789"/>
    </location>
</feature>